<dbReference type="EMBL" id="BARU01005357">
    <property type="protein sequence ID" value="GAH35208.1"/>
    <property type="molecule type" value="Genomic_DNA"/>
</dbReference>
<organism evidence="1">
    <name type="scientific">marine sediment metagenome</name>
    <dbReference type="NCBI Taxonomy" id="412755"/>
    <lineage>
        <taxon>unclassified sequences</taxon>
        <taxon>metagenomes</taxon>
        <taxon>ecological metagenomes</taxon>
    </lineage>
</organism>
<protein>
    <submittedName>
        <fullName evidence="1">Uncharacterized protein</fullName>
    </submittedName>
</protein>
<reference evidence="1" key="1">
    <citation type="journal article" date="2014" name="Front. Microbiol.">
        <title>High frequency of phylogenetically diverse reductive dehalogenase-homologous genes in deep subseafloor sedimentary metagenomes.</title>
        <authorList>
            <person name="Kawai M."/>
            <person name="Futagami T."/>
            <person name="Toyoda A."/>
            <person name="Takaki Y."/>
            <person name="Nishi S."/>
            <person name="Hori S."/>
            <person name="Arai W."/>
            <person name="Tsubouchi T."/>
            <person name="Morono Y."/>
            <person name="Uchiyama I."/>
            <person name="Ito T."/>
            <person name="Fujiyama A."/>
            <person name="Inagaki F."/>
            <person name="Takami H."/>
        </authorList>
    </citation>
    <scope>NUCLEOTIDE SEQUENCE</scope>
    <source>
        <strain evidence="1">Expedition CK06-06</strain>
    </source>
</reference>
<dbReference type="AlphaFoldDB" id="X1GQC2"/>
<gene>
    <name evidence="1" type="ORF">S03H2_10416</name>
</gene>
<accession>X1GQC2</accession>
<name>X1GQC2_9ZZZZ</name>
<sequence>MLNRAQLETFVEMMFKEKRIELPEDIELEDIVEAFCKYLEDDLNEWLKMRFSAFFLLTSGEGSIDWNWVRENINAL</sequence>
<comment type="caution">
    <text evidence="1">The sequence shown here is derived from an EMBL/GenBank/DDBJ whole genome shotgun (WGS) entry which is preliminary data.</text>
</comment>
<proteinExistence type="predicted"/>
<evidence type="ECO:0000313" key="1">
    <source>
        <dbReference type="EMBL" id="GAH35208.1"/>
    </source>
</evidence>